<gene>
    <name evidence="1" type="ORF">RG47T_0275</name>
</gene>
<dbReference type="AlphaFoldDB" id="A0A1Q5ZT40"/>
<comment type="caution">
    <text evidence="1">The sequence shown here is derived from an EMBL/GenBank/DDBJ whole genome shotgun (WGS) entry which is preliminary data.</text>
</comment>
<evidence type="ECO:0000313" key="2">
    <source>
        <dbReference type="Proteomes" id="UP000186720"/>
    </source>
</evidence>
<sequence length="338" mass="33759">MVTSGTLPTTLLSGVLAAAQEPAHTGDITNTAGSLATTLKATGTAGTYGQVTTDAQGRVTAGVVIEDVAHGGTGFASGAIGDIPYFSTTAVISKISDIATGNVLRSGGVGAAPAYGKVNVTTDITGVVPAANLGTGTASSTTALFGDGTYKDVSATSIQNQNTGTQTGSFYINGVGYAGGGISAGNSGLGGRYLAIPIYTSDVTVSDPAVRIYTIPNVGNGFRIKNSGAIGAPLADVVNDLLFASTTAHQYTFPNYTGTVALQGSRYTASGNGTLTTIAVPHGLTGVTATSRVFATARSLPAGGWSYITTDATNVNFIYTTAPASGTSNLLYDIEVQP</sequence>
<protein>
    <submittedName>
        <fullName evidence="1">Uncharacterized protein</fullName>
    </submittedName>
</protein>
<name>A0A1Q5ZT40_9SPHI</name>
<dbReference type="STRING" id="1302689.RG47T_0275"/>
<reference evidence="1 2" key="1">
    <citation type="submission" date="2016-11" db="EMBL/GenBank/DDBJ databases">
        <title>Whole Genome Sequencing of Mucilaginibacter polytrichastri RG4-7(T) isolated from the moss sample.</title>
        <authorList>
            <person name="Li Y."/>
        </authorList>
    </citation>
    <scope>NUCLEOTIDE SEQUENCE [LARGE SCALE GENOMIC DNA]</scope>
    <source>
        <strain evidence="1 2">RG4-7</strain>
    </source>
</reference>
<proteinExistence type="predicted"/>
<dbReference type="EMBL" id="MPPL01000001">
    <property type="protein sequence ID" value="OKS84838.1"/>
    <property type="molecule type" value="Genomic_DNA"/>
</dbReference>
<evidence type="ECO:0000313" key="1">
    <source>
        <dbReference type="EMBL" id="OKS84838.1"/>
    </source>
</evidence>
<organism evidence="1 2">
    <name type="scientific">Mucilaginibacter polytrichastri</name>
    <dbReference type="NCBI Taxonomy" id="1302689"/>
    <lineage>
        <taxon>Bacteria</taxon>
        <taxon>Pseudomonadati</taxon>
        <taxon>Bacteroidota</taxon>
        <taxon>Sphingobacteriia</taxon>
        <taxon>Sphingobacteriales</taxon>
        <taxon>Sphingobacteriaceae</taxon>
        <taxon>Mucilaginibacter</taxon>
    </lineage>
</organism>
<dbReference type="Proteomes" id="UP000186720">
    <property type="component" value="Unassembled WGS sequence"/>
</dbReference>
<keyword evidence="2" id="KW-1185">Reference proteome</keyword>
<accession>A0A1Q5ZT40</accession>